<name>A0ABS9ZSL6_9SPHI</name>
<keyword evidence="3" id="KW-1185">Reference proteome</keyword>
<dbReference type="Gene3D" id="3.40.50.1110">
    <property type="entry name" value="SGNH hydrolase"/>
    <property type="match status" value="1"/>
</dbReference>
<evidence type="ECO:0000313" key="3">
    <source>
        <dbReference type="Proteomes" id="UP001165460"/>
    </source>
</evidence>
<dbReference type="CDD" id="cd01832">
    <property type="entry name" value="SGNH_hydrolase_like_1"/>
    <property type="match status" value="1"/>
</dbReference>
<sequence>MAIPSALSYLALGDSYTIGEAVEQQDSFPYQLVKLLNGEGLHVKQPEVIAQTGWTTDELMSAIKERNLSQTFDIVTLLIGVNNQYRGYTTENYRKEFDMLLATACNFADAHKKRVFVISIPDWGVTDFGKQSGRDVQQIAHEIDTFNHIKEEITRLNGVTYIDITPISRKALTDARLTASDGLHPSAEMYAEWVKEIAPKVKANLNS</sequence>
<keyword evidence="2" id="KW-0378">Hydrolase</keyword>
<dbReference type="EMBL" id="JALGBH010000001">
    <property type="protein sequence ID" value="MCJ0741357.1"/>
    <property type="molecule type" value="Genomic_DNA"/>
</dbReference>
<comment type="caution">
    <text evidence="2">The sequence shown here is derived from an EMBL/GenBank/DDBJ whole genome shotgun (WGS) entry which is preliminary data.</text>
</comment>
<dbReference type="SUPFAM" id="SSF52266">
    <property type="entry name" value="SGNH hydrolase"/>
    <property type="match status" value="1"/>
</dbReference>
<protein>
    <submittedName>
        <fullName evidence="2">SGNH/GDSL hydrolase family protein</fullName>
    </submittedName>
</protein>
<dbReference type="InterPro" id="IPR036514">
    <property type="entry name" value="SGNH_hydro_sf"/>
</dbReference>
<dbReference type="Proteomes" id="UP001165460">
    <property type="component" value="Unassembled WGS sequence"/>
</dbReference>
<organism evidence="2 3">
    <name type="scientific">Pedobacter montanisoli</name>
    <dbReference type="NCBI Taxonomy" id="2923277"/>
    <lineage>
        <taxon>Bacteria</taxon>
        <taxon>Pseudomonadati</taxon>
        <taxon>Bacteroidota</taxon>
        <taxon>Sphingobacteriia</taxon>
        <taxon>Sphingobacteriales</taxon>
        <taxon>Sphingobacteriaceae</taxon>
        <taxon>Pedobacter</taxon>
    </lineage>
</organism>
<evidence type="ECO:0000313" key="2">
    <source>
        <dbReference type="EMBL" id="MCJ0741357.1"/>
    </source>
</evidence>
<reference evidence="2" key="1">
    <citation type="submission" date="2022-03" db="EMBL/GenBank/DDBJ databases">
        <authorList>
            <person name="Woo C.Y."/>
        </authorList>
    </citation>
    <scope>NUCLEOTIDE SEQUENCE</scope>
    <source>
        <strain evidence="2">CYS-01</strain>
    </source>
</reference>
<evidence type="ECO:0000259" key="1">
    <source>
        <dbReference type="Pfam" id="PF13472"/>
    </source>
</evidence>
<accession>A0ABS9ZSL6</accession>
<dbReference type="GO" id="GO:0016787">
    <property type="term" value="F:hydrolase activity"/>
    <property type="evidence" value="ECO:0007669"/>
    <property type="project" value="UniProtKB-KW"/>
</dbReference>
<dbReference type="InterPro" id="IPR013830">
    <property type="entry name" value="SGNH_hydro"/>
</dbReference>
<gene>
    <name evidence="2" type="ORF">MMF97_01460</name>
</gene>
<feature type="domain" description="SGNH hydrolase-type esterase" evidence="1">
    <location>
        <begin position="11"/>
        <end position="191"/>
    </location>
</feature>
<dbReference type="Pfam" id="PF13472">
    <property type="entry name" value="Lipase_GDSL_2"/>
    <property type="match status" value="1"/>
</dbReference>
<proteinExistence type="predicted"/>
<dbReference type="RefSeq" id="WP_243357864.1">
    <property type="nucleotide sequence ID" value="NZ_JALGBH010000001.1"/>
</dbReference>